<keyword evidence="3" id="KW-0472">Membrane</keyword>
<dbReference type="SUPFAM" id="SSF53756">
    <property type="entry name" value="UDP-Glycosyltransferase/glycogen phosphorylase"/>
    <property type="match status" value="1"/>
</dbReference>
<feature type="transmembrane region" description="Helical" evidence="3">
    <location>
        <begin position="14"/>
        <end position="37"/>
    </location>
</feature>
<dbReference type="GO" id="GO:0032580">
    <property type="term" value="C:Golgi cisterna membrane"/>
    <property type="evidence" value="ECO:0007669"/>
    <property type="project" value="UniProtKB-SubCell"/>
</dbReference>
<reference evidence="5 6" key="1">
    <citation type="submission" date="2021-06" db="EMBL/GenBank/DDBJ databases">
        <title>Caerostris extrusa draft genome.</title>
        <authorList>
            <person name="Kono N."/>
            <person name="Arakawa K."/>
        </authorList>
    </citation>
    <scope>NUCLEOTIDE SEQUENCE [LARGE SCALE GENOMIC DNA]</scope>
</reference>
<keyword evidence="6" id="KW-1185">Reference proteome</keyword>
<protein>
    <submittedName>
        <fullName evidence="5">Alpha-(1,3)-fucosyltransferase C</fullName>
    </submittedName>
</protein>
<evidence type="ECO:0000313" key="5">
    <source>
        <dbReference type="EMBL" id="GIY18406.1"/>
    </source>
</evidence>
<dbReference type="GO" id="GO:0008417">
    <property type="term" value="F:fucosyltransferase activity"/>
    <property type="evidence" value="ECO:0007669"/>
    <property type="project" value="InterPro"/>
</dbReference>
<dbReference type="AlphaFoldDB" id="A0AAV4RBP3"/>
<evidence type="ECO:0000256" key="1">
    <source>
        <dbReference type="ARBA" id="ARBA00004447"/>
    </source>
</evidence>
<evidence type="ECO:0000259" key="4">
    <source>
        <dbReference type="Pfam" id="PF17039"/>
    </source>
</evidence>
<gene>
    <name evidence="5" type="primary">FucTC_3</name>
    <name evidence="5" type="ORF">CEXT_310991</name>
</gene>
<dbReference type="InterPro" id="IPR031481">
    <property type="entry name" value="Glyco_tran_10_N"/>
</dbReference>
<dbReference type="PANTHER" id="PTHR48438">
    <property type="entry name" value="ALPHA-(1,3)-FUCOSYLTRANSFERASE C-RELATED"/>
    <property type="match status" value="1"/>
</dbReference>
<keyword evidence="3" id="KW-0812">Transmembrane</keyword>
<keyword evidence="3" id="KW-1133">Transmembrane helix</keyword>
<dbReference type="Pfam" id="PF17039">
    <property type="entry name" value="Glyco_tran_10_N"/>
    <property type="match status" value="1"/>
</dbReference>
<name>A0AAV4RBP3_CAEEX</name>
<comment type="caution">
    <text evidence="5">The sequence shown here is derived from an EMBL/GenBank/DDBJ whole genome shotgun (WGS) entry which is preliminary data.</text>
</comment>
<organism evidence="5 6">
    <name type="scientific">Caerostris extrusa</name>
    <name type="common">Bark spider</name>
    <name type="synonym">Caerostris bankana</name>
    <dbReference type="NCBI Taxonomy" id="172846"/>
    <lineage>
        <taxon>Eukaryota</taxon>
        <taxon>Metazoa</taxon>
        <taxon>Ecdysozoa</taxon>
        <taxon>Arthropoda</taxon>
        <taxon>Chelicerata</taxon>
        <taxon>Arachnida</taxon>
        <taxon>Araneae</taxon>
        <taxon>Araneomorphae</taxon>
        <taxon>Entelegynae</taxon>
        <taxon>Araneoidea</taxon>
        <taxon>Araneidae</taxon>
        <taxon>Caerostris</taxon>
    </lineage>
</organism>
<evidence type="ECO:0000313" key="6">
    <source>
        <dbReference type="Proteomes" id="UP001054945"/>
    </source>
</evidence>
<accession>A0AAV4RBP3</accession>
<dbReference type="Proteomes" id="UP001054945">
    <property type="component" value="Unassembled WGS sequence"/>
</dbReference>
<sequence>MTNHIISQILRHPVYFLAITLSATTCYLLIMVNYIFILTVTRLRIPQNDTSVKVKNFYSGTSRTFEIHSKIPGRARASNNTKLILLWNPLFTGMEFLQEGHKSFNHSSCSESRCEIISDRNRLAESNAILFHLRTFSLLDIPRRRSSNQKWIFFSLEAPPYSNFPGLSFMHDMFNWTMTYRNDSDVVMTYGRSARNIKSSFYGKGCLFFVEEEDKNGRLDGESLPYT</sequence>
<dbReference type="PANTHER" id="PTHR48438:SF1">
    <property type="entry name" value="ALPHA-(1,3)-FUCOSYLTRANSFERASE C-RELATED"/>
    <property type="match status" value="1"/>
</dbReference>
<proteinExistence type="predicted"/>
<feature type="domain" description="Fucosyltransferase N-terminal" evidence="4">
    <location>
        <begin position="80"/>
        <end position="191"/>
    </location>
</feature>
<comment type="subcellular location">
    <subcellularLocation>
        <location evidence="1">Golgi apparatus</location>
        <location evidence="1">Golgi stack membrane</location>
        <topology evidence="1">Single-pass type II membrane protein</topology>
    </subcellularLocation>
</comment>
<keyword evidence="2" id="KW-0333">Golgi apparatus</keyword>
<evidence type="ECO:0000256" key="2">
    <source>
        <dbReference type="ARBA" id="ARBA00023034"/>
    </source>
</evidence>
<dbReference type="InterPro" id="IPR001503">
    <property type="entry name" value="Glyco_trans_10"/>
</dbReference>
<dbReference type="EMBL" id="BPLR01007621">
    <property type="protein sequence ID" value="GIY18406.1"/>
    <property type="molecule type" value="Genomic_DNA"/>
</dbReference>
<evidence type="ECO:0000256" key="3">
    <source>
        <dbReference type="SAM" id="Phobius"/>
    </source>
</evidence>